<organism evidence="1 2">
    <name type="scientific">Actinomadura yumaensis</name>
    <dbReference type="NCBI Taxonomy" id="111807"/>
    <lineage>
        <taxon>Bacteria</taxon>
        <taxon>Bacillati</taxon>
        <taxon>Actinomycetota</taxon>
        <taxon>Actinomycetes</taxon>
        <taxon>Streptosporangiales</taxon>
        <taxon>Thermomonosporaceae</taxon>
        <taxon>Actinomadura</taxon>
    </lineage>
</organism>
<proteinExistence type="predicted"/>
<accession>A0ABW2CQB7</accession>
<evidence type="ECO:0000313" key="1">
    <source>
        <dbReference type="EMBL" id="MFC6883465.1"/>
    </source>
</evidence>
<reference evidence="2" key="1">
    <citation type="journal article" date="2019" name="Int. J. Syst. Evol. Microbiol.">
        <title>The Global Catalogue of Microorganisms (GCM) 10K type strain sequencing project: providing services to taxonomists for standard genome sequencing and annotation.</title>
        <authorList>
            <consortium name="The Broad Institute Genomics Platform"/>
            <consortium name="The Broad Institute Genome Sequencing Center for Infectious Disease"/>
            <person name="Wu L."/>
            <person name="Ma J."/>
        </authorList>
    </citation>
    <scope>NUCLEOTIDE SEQUENCE [LARGE SCALE GENOMIC DNA]</scope>
    <source>
        <strain evidence="2">JCM 3369</strain>
    </source>
</reference>
<dbReference type="EMBL" id="JBHSXS010000019">
    <property type="protein sequence ID" value="MFC6883465.1"/>
    <property type="molecule type" value="Genomic_DNA"/>
</dbReference>
<comment type="caution">
    <text evidence="1">The sequence shown here is derived from an EMBL/GenBank/DDBJ whole genome shotgun (WGS) entry which is preliminary data.</text>
</comment>
<protein>
    <submittedName>
        <fullName evidence="1">Uncharacterized protein</fullName>
    </submittedName>
</protein>
<name>A0ABW2CQB7_9ACTN</name>
<gene>
    <name evidence="1" type="ORF">ACFQKB_27155</name>
</gene>
<sequence length="94" mass="9683">MYDDPSCAYAEGYADAMSGDLDVRLDRQYPAYAAGAVAARRDAAAGTPAAHRLPAVCGRCGAVLEPGRPRVLADCVDVGGSVNCRAGGMHVADR</sequence>
<evidence type="ECO:0000313" key="2">
    <source>
        <dbReference type="Proteomes" id="UP001596380"/>
    </source>
</evidence>
<dbReference type="Proteomes" id="UP001596380">
    <property type="component" value="Unassembled WGS sequence"/>
</dbReference>
<dbReference type="RefSeq" id="WP_378050353.1">
    <property type="nucleotide sequence ID" value="NZ_JBHSXE010000002.1"/>
</dbReference>
<keyword evidence="2" id="KW-1185">Reference proteome</keyword>